<dbReference type="OrthoDB" id="66144at2759"/>
<gene>
    <name evidence="6" type="primary">FAM173B</name>
    <name evidence="6" type="ORF">E2C01_004868</name>
</gene>
<dbReference type="PANTHER" id="PTHR13610">
    <property type="entry name" value="METHYLTRANSFERASE DOMAIN-CONTAINING PROTEIN"/>
    <property type="match status" value="1"/>
</dbReference>
<evidence type="ECO:0000256" key="3">
    <source>
        <dbReference type="ARBA" id="ARBA00022679"/>
    </source>
</evidence>
<keyword evidence="5" id="KW-0472">Membrane</keyword>
<dbReference type="InterPro" id="IPR026170">
    <property type="entry name" value="FAM173A/B"/>
</dbReference>
<dbReference type="Proteomes" id="UP000324222">
    <property type="component" value="Unassembled WGS sequence"/>
</dbReference>
<keyword evidence="4" id="KW-0949">S-adenosyl-L-methionine</keyword>
<keyword evidence="2" id="KW-0489">Methyltransferase</keyword>
<dbReference type="InterPro" id="IPR029063">
    <property type="entry name" value="SAM-dependent_MTases_sf"/>
</dbReference>
<dbReference type="SUPFAM" id="SSF53335">
    <property type="entry name" value="S-adenosyl-L-methionine-dependent methyltransferases"/>
    <property type="match status" value="1"/>
</dbReference>
<evidence type="ECO:0000256" key="5">
    <source>
        <dbReference type="SAM" id="Phobius"/>
    </source>
</evidence>
<keyword evidence="5" id="KW-1133">Transmembrane helix</keyword>
<dbReference type="GO" id="GO:0032259">
    <property type="term" value="P:methylation"/>
    <property type="evidence" value="ECO:0007669"/>
    <property type="project" value="UniProtKB-KW"/>
</dbReference>
<dbReference type="GO" id="GO:0005739">
    <property type="term" value="C:mitochondrion"/>
    <property type="evidence" value="ECO:0007669"/>
    <property type="project" value="TreeGrafter"/>
</dbReference>
<evidence type="ECO:0000313" key="7">
    <source>
        <dbReference type="Proteomes" id="UP000324222"/>
    </source>
</evidence>
<keyword evidence="3" id="KW-0808">Transferase</keyword>
<keyword evidence="5" id="KW-0812">Transmembrane</keyword>
<dbReference type="GO" id="GO:1905706">
    <property type="term" value="P:regulation of mitochondrial ATP synthesis coupled proton transport"/>
    <property type="evidence" value="ECO:0007669"/>
    <property type="project" value="TreeGrafter"/>
</dbReference>
<evidence type="ECO:0000256" key="1">
    <source>
        <dbReference type="ARBA" id="ARBA00010633"/>
    </source>
</evidence>
<dbReference type="Gene3D" id="3.40.50.150">
    <property type="entry name" value="Vaccinia Virus protein VP39"/>
    <property type="match status" value="1"/>
</dbReference>
<evidence type="ECO:0000256" key="2">
    <source>
        <dbReference type="ARBA" id="ARBA00022603"/>
    </source>
</evidence>
<reference evidence="6 7" key="1">
    <citation type="submission" date="2019-05" db="EMBL/GenBank/DDBJ databases">
        <title>Another draft genome of Portunus trituberculatus and its Hox gene families provides insights of decapod evolution.</title>
        <authorList>
            <person name="Jeong J.-H."/>
            <person name="Song I."/>
            <person name="Kim S."/>
            <person name="Choi T."/>
            <person name="Kim D."/>
            <person name="Ryu S."/>
            <person name="Kim W."/>
        </authorList>
    </citation>
    <scope>NUCLEOTIDE SEQUENCE [LARGE SCALE GENOMIC DNA]</scope>
    <source>
        <tissue evidence="6">Muscle</tissue>
    </source>
</reference>
<sequence>MQETTKGLQGTQMDALLKESSVDRRLRVNGMGLALVGVTGGAAVALSIIAAPFVTPALRKVCLPYVPATSRQVRNVVTGLKGRSGRLVDLGSGDGRIVVAAARHAQLKAVGVELNPWLVWYSRWAAWRGGVASSTSFVTQDLWRLDLRDYQNIVIFGVEEMVSAKEVASWVDGSMPDLESKLSQELTQDSLVIACRFPLPSWKPTATIGHGLDSVWLYHRPLKATLQTVEAPELLTSESNKAR</sequence>
<organism evidence="6 7">
    <name type="scientific">Portunus trituberculatus</name>
    <name type="common">Swimming crab</name>
    <name type="synonym">Neptunus trituberculatus</name>
    <dbReference type="NCBI Taxonomy" id="210409"/>
    <lineage>
        <taxon>Eukaryota</taxon>
        <taxon>Metazoa</taxon>
        <taxon>Ecdysozoa</taxon>
        <taxon>Arthropoda</taxon>
        <taxon>Crustacea</taxon>
        <taxon>Multicrustacea</taxon>
        <taxon>Malacostraca</taxon>
        <taxon>Eumalacostraca</taxon>
        <taxon>Eucarida</taxon>
        <taxon>Decapoda</taxon>
        <taxon>Pleocyemata</taxon>
        <taxon>Brachyura</taxon>
        <taxon>Eubrachyura</taxon>
        <taxon>Portunoidea</taxon>
        <taxon>Portunidae</taxon>
        <taxon>Portuninae</taxon>
        <taxon>Portunus</taxon>
    </lineage>
</organism>
<accession>A0A5B7CRU2</accession>
<keyword evidence="7" id="KW-1185">Reference proteome</keyword>
<comment type="caution">
    <text evidence="6">The sequence shown here is derived from an EMBL/GenBank/DDBJ whole genome shotgun (WGS) entry which is preliminary data.</text>
</comment>
<dbReference type="EMBL" id="VSRR010000202">
    <property type="protein sequence ID" value="MPC12190.1"/>
    <property type="molecule type" value="Genomic_DNA"/>
</dbReference>
<comment type="similarity">
    <text evidence="1">Belongs to the ANT/ATPSC lysine N-methyltransferase family.</text>
</comment>
<feature type="transmembrane region" description="Helical" evidence="5">
    <location>
        <begin position="33"/>
        <end position="54"/>
    </location>
</feature>
<name>A0A5B7CRU2_PORTR</name>
<proteinExistence type="inferred from homology"/>
<evidence type="ECO:0000313" key="6">
    <source>
        <dbReference type="EMBL" id="MPC12190.1"/>
    </source>
</evidence>
<protein>
    <submittedName>
        <fullName evidence="6">Protein FAM173B</fullName>
    </submittedName>
</protein>
<dbReference type="AlphaFoldDB" id="A0A5B7CRU2"/>
<dbReference type="PANTHER" id="PTHR13610:SF9">
    <property type="entry name" value="FI06469P"/>
    <property type="match status" value="1"/>
</dbReference>
<evidence type="ECO:0000256" key="4">
    <source>
        <dbReference type="ARBA" id="ARBA00022691"/>
    </source>
</evidence>
<dbReference type="GO" id="GO:0016279">
    <property type="term" value="F:protein-lysine N-methyltransferase activity"/>
    <property type="evidence" value="ECO:0007669"/>
    <property type="project" value="InterPro"/>
</dbReference>